<dbReference type="AlphaFoldDB" id="A0A1N6F8H8"/>
<name>A0A1N6F8H8_9SPHN</name>
<evidence type="ECO:0000256" key="1">
    <source>
        <dbReference type="SAM" id="Phobius"/>
    </source>
</evidence>
<evidence type="ECO:0000313" key="3">
    <source>
        <dbReference type="Proteomes" id="UP000185192"/>
    </source>
</evidence>
<organism evidence="2 3">
    <name type="scientific">Parasphingorhabdus marina DSM 22363</name>
    <dbReference type="NCBI Taxonomy" id="1123272"/>
    <lineage>
        <taxon>Bacteria</taxon>
        <taxon>Pseudomonadati</taxon>
        <taxon>Pseudomonadota</taxon>
        <taxon>Alphaproteobacteria</taxon>
        <taxon>Sphingomonadales</taxon>
        <taxon>Sphingomonadaceae</taxon>
        <taxon>Parasphingorhabdus</taxon>
    </lineage>
</organism>
<keyword evidence="3" id="KW-1185">Reference proteome</keyword>
<sequence>MLIFRSILTVMFVSIVGYTLVTISNHGWGLVPVFFGDIAKMAWPGQFNFDFLGFLILSALWIAWRYKFSATGLLLSPLALTGGILFLSFYLLVISFTEGGDIRSILLGKQAET</sequence>
<reference evidence="3" key="1">
    <citation type="submission" date="2016-11" db="EMBL/GenBank/DDBJ databases">
        <authorList>
            <person name="Varghese N."/>
            <person name="Submissions S."/>
        </authorList>
    </citation>
    <scope>NUCLEOTIDE SEQUENCE [LARGE SCALE GENOMIC DNA]</scope>
    <source>
        <strain evidence="3">DSM 22363</strain>
    </source>
</reference>
<gene>
    <name evidence="2" type="ORF">SAMN02745824_2285</name>
</gene>
<dbReference type="Proteomes" id="UP000185192">
    <property type="component" value="Unassembled WGS sequence"/>
</dbReference>
<feature type="transmembrane region" description="Helical" evidence="1">
    <location>
        <begin position="6"/>
        <end position="35"/>
    </location>
</feature>
<keyword evidence="1" id="KW-0472">Membrane</keyword>
<dbReference type="EMBL" id="FSQW01000002">
    <property type="protein sequence ID" value="SIN91585.1"/>
    <property type="molecule type" value="Genomic_DNA"/>
</dbReference>
<proteinExistence type="predicted"/>
<accession>A0A1N6F8H8</accession>
<keyword evidence="1" id="KW-1133">Transmembrane helix</keyword>
<evidence type="ECO:0000313" key="2">
    <source>
        <dbReference type="EMBL" id="SIN91585.1"/>
    </source>
</evidence>
<dbReference type="RefSeq" id="WP_074205335.1">
    <property type="nucleotide sequence ID" value="NZ_FSQW01000002.1"/>
</dbReference>
<feature type="transmembrane region" description="Helical" evidence="1">
    <location>
        <begin position="47"/>
        <end position="64"/>
    </location>
</feature>
<keyword evidence="1" id="KW-0812">Transmembrane</keyword>
<feature type="transmembrane region" description="Helical" evidence="1">
    <location>
        <begin position="70"/>
        <end position="93"/>
    </location>
</feature>
<protein>
    <submittedName>
        <fullName evidence="2">Uncharacterized protein</fullName>
    </submittedName>
</protein>
<dbReference type="OrthoDB" id="279522at2"/>